<protein>
    <submittedName>
        <fullName evidence="7">Deoxyguanosine kinase 1</fullName>
        <ecNumber evidence="7">2.7.1.113</ecNumber>
    </submittedName>
</protein>
<organism evidence="7">
    <name type="scientific">Anguillid herpesvirus 1</name>
    <dbReference type="NCBI Taxonomy" id="150286"/>
    <lineage>
        <taxon>Viruses</taxon>
        <taxon>Duplodnaviria</taxon>
        <taxon>Heunggongvirae</taxon>
        <taxon>Peploviricota</taxon>
        <taxon>Herviviricetes</taxon>
        <taxon>Herpesvirales</taxon>
        <taxon>Alloherpesviridae</taxon>
        <taxon>Cyvirus</taxon>
        <taxon>Cyvirus anguillidallo1</taxon>
    </lineage>
</organism>
<dbReference type="InterPro" id="IPR027417">
    <property type="entry name" value="P-loop_NTPase"/>
</dbReference>
<evidence type="ECO:0000256" key="2">
    <source>
        <dbReference type="ARBA" id="ARBA00022741"/>
    </source>
</evidence>
<reference evidence="7" key="2">
    <citation type="submission" date="2021-02" db="EMBL/GenBank/DDBJ databases">
        <authorList>
            <person name="Vanderplasschen A.F.C."/>
            <person name="Davison A.J."/>
        </authorList>
    </citation>
    <scope>NUCLEOTIDE SEQUENCE</scope>
    <source>
        <strain evidence="6">DK-205223-2</strain>
        <strain evidence="7">HVA 486123</strain>
    </source>
</reference>
<name>A0A1J0RED2_9VIRU</name>
<accession>A0A1J0RED2</accession>
<sequence>MSSFFDRLVISIEGVTGVGKSTFLNELNRQLDRLSRGLPMESFSAGRRYDNAPQATRTMLHVDPDTVPLRLATVPTPVEKQTNFFGYNLSSYARTNPTEHAFPFNVLVAMSHFEQQAEHPDAQVLISERSPQTTVAVFDRLPRNEEGLRSYKSLLSEYMVSAMGMVPHAYIYLRADPEIVQKRLGEGAEDVSLLQKFHDEWLDEMNPMYPGLTMGRVLRSNVFVVNCNGSIPEMLSNIPDVTEFIKQKAREQLTITKPPATFRIERERECCACMFCALTK</sequence>
<dbReference type="PANTHER" id="PTHR10513:SF35">
    <property type="entry name" value="DEOXYADENOSINE KINASE"/>
    <property type="match status" value="1"/>
</dbReference>
<feature type="domain" description="Deoxynucleoside kinase" evidence="5">
    <location>
        <begin position="10"/>
        <end position="188"/>
    </location>
</feature>
<dbReference type="Pfam" id="PF01712">
    <property type="entry name" value="dNK"/>
    <property type="match status" value="1"/>
</dbReference>
<keyword evidence="7" id="KW-0808">Transferase</keyword>
<keyword evidence="3 7" id="KW-0418">Kinase</keyword>
<dbReference type="EMBL" id="MW580854">
    <property type="protein sequence ID" value="QRM17025.1"/>
    <property type="molecule type" value="Genomic_DNA"/>
</dbReference>
<gene>
    <name evidence="7" type="primary">ORF79</name>
</gene>
<evidence type="ECO:0000313" key="6">
    <source>
        <dbReference type="EMBL" id="QRM16764.1"/>
    </source>
</evidence>
<proteinExistence type="predicted"/>
<dbReference type="GO" id="GO:0004138">
    <property type="term" value="F:deoxyguanosine kinase activity"/>
    <property type="evidence" value="ECO:0007669"/>
    <property type="project" value="UniProtKB-EC"/>
</dbReference>
<dbReference type="InterPro" id="IPR050566">
    <property type="entry name" value="Deoxyribonucleoside_kinase"/>
</dbReference>
<dbReference type="PANTHER" id="PTHR10513">
    <property type="entry name" value="DEOXYNUCLEOSIDE KINASE"/>
    <property type="match status" value="1"/>
</dbReference>
<dbReference type="EC" id="2.7.1.113" evidence="7"/>
<dbReference type="SUPFAM" id="SSF52540">
    <property type="entry name" value="P-loop containing nucleoside triphosphate hydrolases"/>
    <property type="match status" value="1"/>
</dbReference>
<dbReference type="GO" id="GO:0071897">
    <property type="term" value="P:DNA biosynthetic process"/>
    <property type="evidence" value="ECO:0007669"/>
    <property type="project" value="UniProtKB-KW"/>
</dbReference>
<keyword evidence="1" id="KW-0237">DNA synthesis</keyword>
<evidence type="ECO:0000256" key="3">
    <source>
        <dbReference type="ARBA" id="ARBA00022777"/>
    </source>
</evidence>
<dbReference type="EMBL" id="MW580852">
    <property type="protein sequence ID" value="QRM16764.1"/>
    <property type="molecule type" value="Genomic_DNA"/>
</dbReference>
<dbReference type="Gene3D" id="3.40.50.300">
    <property type="entry name" value="P-loop containing nucleotide triphosphate hydrolases"/>
    <property type="match status" value="1"/>
</dbReference>
<evidence type="ECO:0000259" key="5">
    <source>
        <dbReference type="Pfam" id="PF01712"/>
    </source>
</evidence>
<evidence type="ECO:0000256" key="1">
    <source>
        <dbReference type="ARBA" id="ARBA00022634"/>
    </source>
</evidence>
<keyword evidence="2" id="KW-0547">Nucleotide-binding</keyword>
<evidence type="ECO:0000256" key="4">
    <source>
        <dbReference type="ARBA" id="ARBA00022840"/>
    </source>
</evidence>
<keyword evidence="4" id="KW-0067">ATP-binding</keyword>
<dbReference type="GO" id="GO:0005524">
    <property type="term" value="F:ATP binding"/>
    <property type="evidence" value="ECO:0007669"/>
    <property type="project" value="UniProtKB-KW"/>
</dbReference>
<evidence type="ECO:0000313" key="7">
    <source>
        <dbReference type="EMBL" id="QRM17025.1"/>
    </source>
</evidence>
<dbReference type="InterPro" id="IPR031314">
    <property type="entry name" value="DNK_dom"/>
</dbReference>
<reference evidence="7" key="1">
    <citation type="journal article" date="2021" name="Microorganisms">
        <title>Genomes of Anguillid Herpesvirus 1 Strains Reveal Evolutionary Disparities and Low Genetic Diversity in the Genus Cyprinivirus.</title>
        <authorList>
            <person name="Donohoe O."/>
            <person name="Zhang H."/>
            <person name="Delrez N."/>
            <person name="Gao Y."/>
            <person name="Suarez N.M."/>
            <person name="Davison A.J."/>
            <person name="Vanderplasschen A."/>
        </authorList>
    </citation>
    <scope>NUCLEOTIDE SEQUENCE</scope>
    <source>
        <strain evidence="6">DK-205223-2</strain>
        <strain evidence="7">HVA 486123</strain>
    </source>
</reference>